<dbReference type="Pfam" id="PF06985">
    <property type="entry name" value="HET"/>
    <property type="match status" value="1"/>
</dbReference>
<dbReference type="eggNOG" id="ENOG502SICY">
    <property type="taxonomic scope" value="Eukaryota"/>
</dbReference>
<dbReference type="KEGG" id="glz:GLAREA_12223"/>
<gene>
    <name evidence="2" type="ORF">GLAREA_12223</name>
</gene>
<organism evidence="2 3">
    <name type="scientific">Glarea lozoyensis (strain ATCC 20868 / MF5171)</name>
    <dbReference type="NCBI Taxonomy" id="1116229"/>
    <lineage>
        <taxon>Eukaryota</taxon>
        <taxon>Fungi</taxon>
        <taxon>Dikarya</taxon>
        <taxon>Ascomycota</taxon>
        <taxon>Pezizomycotina</taxon>
        <taxon>Leotiomycetes</taxon>
        <taxon>Helotiales</taxon>
        <taxon>Helotiaceae</taxon>
        <taxon>Glarea</taxon>
    </lineage>
</organism>
<name>S3DJC2_GLAL2</name>
<dbReference type="EMBL" id="KE145360">
    <property type="protein sequence ID" value="EPE32141.1"/>
    <property type="molecule type" value="Genomic_DNA"/>
</dbReference>
<dbReference type="OMA" id="TCECERL"/>
<dbReference type="PANTHER" id="PTHR33112:SF16">
    <property type="entry name" value="HETEROKARYON INCOMPATIBILITY DOMAIN-CONTAINING PROTEIN"/>
    <property type="match status" value="1"/>
</dbReference>
<dbReference type="HOGENOM" id="CLU_002639_8_3_1"/>
<evidence type="ECO:0000313" key="2">
    <source>
        <dbReference type="EMBL" id="EPE32141.1"/>
    </source>
</evidence>
<dbReference type="STRING" id="1116229.S3DJC2"/>
<dbReference type="PANTHER" id="PTHR33112">
    <property type="entry name" value="DOMAIN PROTEIN, PUTATIVE-RELATED"/>
    <property type="match status" value="1"/>
</dbReference>
<evidence type="ECO:0000313" key="3">
    <source>
        <dbReference type="Proteomes" id="UP000016922"/>
    </source>
</evidence>
<accession>S3DJC2</accession>
<dbReference type="AlphaFoldDB" id="S3DJC2"/>
<reference evidence="2 3" key="1">
    <citation type="journal article" date="2013" name="BMC Genomics">
        <title>Genomics-driven discovery of the pneumocandin biosynthetic gene cluster in the fungus Glarea lozoyensis.</title>
        <authorList>
            <person name="Chen L."/>
            <person name="Yue Q."/>
            <person name="Zhang X."/>
            <person name="Xiang M."/>
            <person name="Wang C."/>
            <person name="Li S."/>
            <person name="Che Y."/>
            <person name="Ortiz-Lopez F.J."/>
            <person name="Bills G.F."/>
            <person name="Liu X."/>
            <person name="An Z."/>
        </authorList>
    </citation>
    <scope>NUCLEOTIDE SEQUENCE [LARGE SCALE GENOMIC DNA]</scope>
    <source>
        <strain evidence="3">ATCC 20868 / MF5171</strain>
    </source>
</reference>
<evidence type="ECO:0000259" key="1">
    <source>
        <dbReference type="Pfam" id="PF06985"/>
    </source>
</evidence>
<proteinExistence type="predicted"/>
<dbReference type="InterPro" id="IPR010730">
    <property type="entry name" value="HET"/>
</dbReference>
<dbReference type="GeneID" id="19471264"/>
<dbReference type="OrthoDB" id="3486565at2759"/>
<dbReference type="RefSeq" id="XP_008081196.1">
    <property type="nucleotide sequence ID" value="XM_008083005.1"/>
</dbReference>
<feature type="domain" description="Heterokaryon incompatibility" evidence="1">
    <location>
        <begin position="3"/>
        <end position="136"/>
    </location>
</feature>
<protein>
    <recommendedName>
        <fullName evidence="1">Heterokaryon incompatibility domain-containing protein</fullName>
    </recommendedName>
</protein>
<dbReference type="Proteomes" id="UP000016922">
    <property type="component" value="Unassembled WGS sequence"/>
</dbReference>
<sequence>MLPILFQDAVLLTRAFGVEYLWIDALCIIQDDSSDWTMESTRMADVYSQAHLTISADAAKDASESIFSATYDSANKAVSIPCSGLSDGVSSHVHARETVLDVSHNFSVFYLEVQKDIGHGNFKANVLDKRAWAFQERLLSPRTLHHTANEKVFECRENWRCECTLEKYESKGRLFKIQQPIGNKDIFTRKEPRFDWQSIIEQFTSRKVTYDTDRLPAIAGVASSMKPYTPDDYLFGLWKSELFTNLLWSTFILGNGHSRRNNSQYAPTWSWASVTSLVSLGRQNAKRRYCEVLDTTVLRTTNSP</sequence>
<keyword evidence="3" id="KW-1185">Reference proteome</keyword>